<dbReference type="Proteomes" id="UP000586042">
    <property type="component" value="Unassembled WGS sequence"/>
</dbReference>
<evidence type="ECO:0000313" key="1">
    <source>
        <dbReference type="EMBL" id="NUW30922.1"/>
    </source>
</evidence>
<sequence length="56" mass="5813">MLVIDVGAATGAAALDEAADSLSGRQWVITDILKALKGPPGKLESFVYVEVNQGLL</sequence>
<dbReference type="EMBL" id="JABWGN010000002">
    <property type="protein sequence ID" value="NUW30922.1"/>
    <property type="molecule type" value="Genomic_DNA"/>
</dbReference>
<gene>
    <name evidence="1" type="ORF">HTZ77_05750</name>
</gene>
<dbReference type="AlphaFoldDB" id="A0A7Y6I3A9"/>
<name>A0A7Y6I3A9_9ACTN</name>
<accession>A0A7Y6I3A9</accession>
<proteinExistence type="predicted"/>
<keyword evidence="2" id="KW-1185">Reference proteome</keyword>
<reference evidence="1 2" key="1">
    <citation type="submission" date="2020-06" db="EMBL/GenBank/DDBJ databases">
        <title>Nonomuraea sp. SMC257, a novel actinomycete isolated from soil.</title>
        <authorList>
            <person name="Chanama M."/>
        </authorList>
    </citation>
    <scope>NUCLEOTIDE SEQUENCE [LARGE SCALE GENOMIC DNA]</scope>
    <source>
        <strain evidence="1 2">SMC257</strain>
    </source>
</reference>
<dbReference type="RefSeq" id="WP_175588349.1">
    <property type="nucleotide sequence ID" value="NZ_JABWGN010000002.1"/>
</dbReference>
<protein>
    <submittedName>
        <fullName evidence="1">Uncharacterized protein</fullName>
    </submittedName>
</protein>
<comment type="caution">
    <text evidence="1">The sequence shown here is derived from an EMBL/GenBank/DDBJ whole genome shotgun (WGS) entry which is preliminary data.</text>
</comment>
<organism evidence="1 2">
    <name type="scientific">Nonomuraea montanisoli</name>
    <dbReference type="NCBI Taxonomy" id="2741721"/>
    <lineage>
        <taxon>Bacteria</taxon>
        <taxon>Bacillati</taxon>
        <taxon>Actinomycetota</taxon>
        <taxon>Actinomycetes</taxon>
        <taxon>Streptosporangiales</taxon>
        <taxon>Streptosporangiaceae</taxon>
        <taxon>Nonomuraea</taxon>
    </lineage>
</organism>
<evidence type="ECO:0000313" key="2">
    <source>
        <dbReference type="Proteomes" id="UP000586042"/>
    </source>
</evidence>